<dbReference type="InterPro" id="IPR036691">
    <property type="entry name" value="Endo/exonu/phosph_ase_sf"/>
</dbReference>
<accession>A0ABX0GW93</accession>
<protein>
    <submittedName>
        <fullName evidence="4">ExeM/NucH family extracellular endonuclease</fullName>
    </submittedName>
</protein>
<dbReference type="InterPro" id="IPR000601">
    <property type="entry name" value="PKD_dom"/>
</dbReference>
<dbReference type="Pfam" id="PF03372">
    <property type="entry name" value="Exo_endo_phos"/>
    <property type="match status" value="1"/>
</dbReference>
<evidence type="ECO:0000313" key="5">
    <source>
        <dbReference type="Proteomes" id="UP000800981"/>
    </source>
</evidence>
<dbReference type="SUPFAM" id="SSF56219">
    <property type="entry name" value="DNase I-like"/>
    <property type="match status" value="1"/>
</dbReference>
<evidence type="ECO:0000256" key="2">
    <source>
        <dbReference type="SAM" id="SignalP"/>
    </source>
</evidence>
<dbReference type="PANTHER" id="PTHR42834">
    <property type="entry name" value="ENDONUCLEASE/EXONUCLEASE/PHOSPHATASE FAMILY PROTEIN (AFU_ORTHOLOGUE AFUA_3G09210)"/>
    <property type="match status" value="1"/>
</dbReference>
<dbReference type="Proteomes" id="UP000800981">
    <property type="component" value="Unassembled WGS sequence"/>
</dbReference>
<dbReference type="EMBL" id="JAANNP010000003">
    <property type="protein sequence ID" value="NHC13904.1"/>
    <property type="molecule type" value="Genomic_DNA"/>
</dbReference>
<evidence type="ECO:0000313" key="4">
    <source>
        <dbReference type="EMBL" id="NHC13904.1"/>
    </source>
</evidence>
<dbReference type="Gene3D" id="2.60.40.10">
    <property type="entry name" value="Immunoglobulins"/>
    <property type="match status" value="1"/>
</dbReference>
<name>A0ABX0GW93_9ACTN</name>
<dbReference type="GO" id="GO:0004519">
    <property type="term" value="F:endonuclease activity"/>
    <property type="evidence" value="ECO:0007669"/>
    <property type="project" value="UniProtKB-KW"/>
</dbReference>
<keyword evidence="4" id="KW-0255">Endonuclease</keyword>
<feature type="chain" id="PRO_5046364009" evidence="2">
    <location>
        <begin position="27"/>
        <end position="1035"/>
    </location>
</feature>
<evidence type="ECO:0000259" key="3">
    <source>
        <dbReference type="PROSITE" id="PS50093"/>
    </source>
</evidence>
<dbReference type="CDD" id="cd04486">
    <property type="entry name" value="YhcR_OBF_like"/>
    <property type="match status" value="1"/>
</dbReference>
<dbReference type="NCBIfam" id="NF033681">
    <property type="entry name" value="ExeM_NucH_DNase"/>
    <property type="match status" value="1"/>
</dbReference>
<keyword evidence="2" id="KW-0732">Signal</keyword>
<dbReference type="InterPro" id="IPR047971">
    <property type="entry name" value="ExeM-like"/>
</dbReference>
<feature type="signal peptide" evidence="2">
    <location>
        <begin position="1"/>
        <end position="26"/>
    </location>
</feature>
<organism evidence="4 5">
    <name type="scientific">Motilibacter deserti</name>
    <dbReference type="NCBI Taxonomy" id="2714956"/>
    <lineage>
        <taxon>Bacteria</taxon>
        <taxon>Bacillati</taxon>
        <taxon>Actinomycetota</taxon>
        <taxon>Actinomycetes</taxon>
        <taxon>Motilibacterales</taxon>
        <taxon>Motilibacteraceae</taxon>
        <taxon>Motilibacter</taxon>
    </lineage>
</organism>
<keyword evidence="5" id="KW-1185">Reference proteome</keyword>
<dbReference type="InterPro" id="IPR013783">
    <property type="entry name" value="Ig-like_fold"/>
</dbReference>
<feature type="domain" description="PKD" evidence="3">
    <location>
        <begin position="980"/>
        <end position="1035"/>
    </location>
</feature>
<keyword evidence="4" id="KW-0378">Hydrolase</keyword>
<sequence>MPLCRTAGALALSALVLALPATPALADQTPATLPFAQNWSDPGLIVTANDWGGVPSIVGYRGDGLAATNRDPRTVVADGSSTPLNVFAQSTAANTGGGVHEVTAAQTIALQGSGTAQAPHIVVRLDTRGQTEVNVAYTLRDLDADDAGAQQVALQYRVGGSGNYVDVPAGYVADASQPPAADGTPWSQRVSAALPPAAAGQAVVDVRILTTDTTGSDSMTGVDDISITGAGGQGPASPVAACPSSLATVVGTAASAPVSAADADSGVAAVTITSAPVAGIGLTAVTPSPAVGQPATATLSVGAATAVGAYPVTLAFSTADSPAQTVSCTVQVRVLPLSLVSQVQGGGAESPVVGSAVAVEGVVTSLLTASDVLTGFFLQEEAADVDSDPTTSEGVYVFCGAACPASLTPGSRVLAIGTAAEYFGMTQVDVRSGSARVTGTATVPAPVDVALPAPVATTDRSAYESVEGMVVRFPAKLTVTEYFELARYGQLELTAGSRPFQFTHVSAPSAAGNAAYLAEQAKSRIILDDDNDDQNDAVSGPQSNEPFPYPSGGLSVINRFRGGDTISGLTGVLHYSFNGTSGTDAWRVRPLATATYAFTAQNPRTASPSVGGRLKVASFNVLNYFTTIDTTPSDNTGPCGPLGNQDCRGADSEVERQRQLTKIVEAISGINPDVAGLIEIQNDSGQALADVVAALNAKVGAGTYAGLDTGVIGGDAIKVAMIYKPGVVDLAGGYKVLTSAVDPRFLDNRNRPTLVQTFRERSTGEKFTLAVNHFKSKGSACTGDPDLGDGQGNCPVTRRDAARALADFLATDPTGSGDPDVLVVGDLNAYRMEWPLQELEARGYVDLAERFVGDEAYSYVFDGQLGYLDHALANRSLNSQVTGAAEWHINADEPPLFDYNDEVADAGEAAFERESDARPLYAADPARASDHDPVVVGLDLAPALLDAPALTVRAGQTFSAALGRLPFAVPSTAGLSATVEWGDGTTSAGTLAGPLSSLGVFASHRFAAAGSYPVVVRVVRGGTTVASVSTTVTVS</sequence>
<gene>
    <name evidence="4" type="ORF">G9H71_08925</name>
</gene>
<keyword evidence="4" id="KW-0540">Nuclease</keyword>
<evidence type="ECO:0000256" key="1">
    <source>
        <dbReference type="SAM" id="MobiDB-lite"/>
    </source>
</evidence>
<dbReference type="CDD" id="cd10283">
    <property type="entry name" value="MnuA_DNase1-like"/>
    <property type="match status" value="1"/>
</dbReference>
<dbReference type="RefSeq" id="WP_166280889.1">
    <property type="nucleotide sequence ID" value="NZ_JAANNP010000003.1"/>
</dbReference>
<dbReference type="InterPro" id="IPR005135">
    <property type="entry name" value="Endo/exonuclease/phosphatase"/>
</dbReference>
<dbReference type="InterPro" id="IPR035986">
    <property type="entry name" value="PKD_dom_sf"/>
</dbReference>
<comment type="caution">
    <text evidence="4">The sequence shown here is derived from an EMBL/GenBank/DDBJ whole genome shotgun (WGS) entry which is preliminary data.</text>
</comment>
<dbReference type="PANTHER" id="PTHR42834:SF1">
    <property type="entry name" value="ENDONUCLEASE_EXONUCLEASE_PHOSPHATASE FAMILY PROTEIN (AFU_ORTHOLOGUE AFUA_3G09210)"/>
    <property type="match status" value="1"/>
</dbReference>
<dbReference type="PROSITE" id="PS50093">
    <property type="entry name" value="PKD"/>
    <property type="match status" value="1"/>
</dbReference>
<dbReference type="SUPFAM" id="SSF49299">
    <property type="entry name" value="PKD domain"/>
    <property type="match status" value="1"/>
</dbReference>
<dbReference type="Gene3D" id="3.60.10.10">
    <property type="entry name" value="Endonuclease/exonuclease/phosphatase"/>
    <property type="match status" value="1"/>
</dbReference>
<feature type="region of interest" description="Disordered" evidence="1">
    <location>
        <begin position="530"/>
        <end position="551"/>
    </location>
</feature>
<proteinExistence type="predicted"/>
<reference evidence="4 5" key="1">
    <citation type="submission" date="2020-03" db="EMBL/GenBank/DDBJ databases">
        <title>Two novel Motilibacter sp.</title>
        <authorList>
            <person name="Liu S."/>
        </authorList>
    </citation>
    <scope>NUCLEOTIDE SEQUENCE [LARGE SCALE GENOMIC DNA]</scope>
    <source>
        <strain evidence="4 5">E257</strain>
    </source>
</reference>